<keyword evidence="1" id="KW-1133">Transmembrane helix</keyword>
<accession>X1KR04</accession>
<feature type="non-terminal residue" evidence="2">
    <location>
        <position position="61"/>
    </location>
</feature>
<dbReference type="AlphaFoldDB" id="X1KR04"/>
<proteinExistence type="predicted"/>
<evidence type="ECO:0000256" key="1">
    <source>
        <dbReference type="SAM" id="Phobius"/>
    </source>
</evidence>
<feature type="transmembrane region" description="Helical" evidence="1">
    <location>
        <begin position="23"/>
        <end position="40"/>
    </location>
</feature>
<gene>
    <name evidence="2" type="ORF">S03H2_69269</name>
</gene>
<evidence type="ECO:0000313" key="2">
    <source>
        <dbReference type="EMBL" id="GAH96060.1"/>
    </source>
</evidence>
<dbReference type="EMBL" id="BARU01045730">
    <property type="protein sequence ID" value="GAH96060.1"/>
    <property type="molecule type" value="Genomic_DNA"/>
</dbReference>
<comment type="caution">
    <text evidence="2">The sequence shown here is derived from an EMBL/GenBank/DDBJ whole genome shotgun (WGS) entry which is preliminary data.</text>
</comment>
<name>X1KR04_9ZZZZ</name>
<keyword evidence="1" id="KW-0812">Transmembrane</keyword>
<organism evidence="2">
    <name type="scientific">marine sediment metagenome</name>
    <dbReference type="NCBI Taxonomy" id="412755"/>
    <lineage>
        <taxon>unclassified sequences</taxon>
        <taxon>metagenomes</taxon>
        <taxon>ecological metagenomes</taxon>
    </lineage>
</organism>
<sequence>MLKKVVKSVLATIDNISICTGKLFSWLILALVGVIMVEVIRRYFFNAPIMGIQDVQCAYFG</sequence>
<reference evidence="2" key="1">
    <citation type="journal article" date="2014" name="Front. Microbiol.">
        <title>High frequency of phylogenetically diverse reductive dehalogenase-homologous genes in deep subseafloor sedimentary metagenomes.</title>
        <authorList>
            <person name="Kawai M."/>
            <person name="Futagami T."/>
            <person name="Toyoda A."/>
            <person name="Takaki Y."/>
            <person name="Nishi S."/>
            <person name="Hori S."/>
            <person name="Arai W."/>
            <person name="Tsubouchi T."/>
            <person name="Morono Y."/>
            <person name="Uchiyama I."/>
            <person name="Ito T."/>
            <person name="Fujiyama A."/>
            <person name="Inagaki F."/>
            <person name="Takami H."/>
        </authorList>
    </citation>
    <scope>NUCLEOTIDE SEQUENCE</scope>
    <source>
        <strain evidence="2">Expedition CK06-06</strain>
    </source>
</reference>
<protein>
    <submittedName>
        <fullName evidence="2">Uncharacterized protein</fullName>
    </submittedName>
</protein>
<keyword evidence="1" id="KW-0472">Membrane</keyword>